<feature type="transmembrane region" description="Helical" evidence="2">
    <location>
        <begin position="607"/>
        <end position="627"/>
    </location>
</feature>
<name>A0A6L8Q5A7_9ACTN</name>
<dbReference type="Gene3D" id="3.30.70.1320">
    <property type="entry name" value="Multidrug efflux transporter AcrB pore domain like"/>
    <property type="match status" value="2"/>
</dbReference>
<feature type="transmembrane region" description="Helical" evidence="2">
    <location>
        <begin position="1207"/>
        <end position="1226"/>
    </location>
</feature>
<evidence type="ECO:0008006" key="5">
    <source>
        <dbReference type="Google" id="ProtNLM"/>
    </source>
</evidence>
<feature type="coiled-coil region" evidence="1">
    <location>
        <begin position="271"/>
        <end position="319"/>
    </location>
</feature>
<gene>
    <name evidence="3" type="ORF">FM068_07830</name>
</gene>
<feature type="transmembrane region" description="Helical" evidence="2">
    <location>
        <begin position="678"/>
        <end position="698"/>
    </location>
</feature>
<feature type="transmembrane region" description="Helical" evidence="2">
    <location>
        <begin position="767"/>
        <end position="792"/>
    </location>
</feature>
<dbReference type="Pfam" id="PF00873">
    <property type="entry name" value="ACR_tran"/>
    <property type="match status" value="2"/>
</dbReference>
<evidence type="ECO:0000313" key="4">
    <source>
        <dbReference type="Proteomes" id="UP000472380"/>
    </source>
</evidence>
<feature type="coiled-coil region" evidence="1">
    <location>
        <begin position="364"/>
        <end position="440"/>
    </location>
</feature>
<feature type="transmembrane region" description="Helical" evidence="2">
    <location>
        <begin position="1109"/>
        <end position="1128"/>
    </location>
</feature>
<protein>
    <recommendedName>
        <fullName evidence="5">Acriflavin resistance protein</fullName>
    </recommendedName>
</protein>
<dbReference type="Gene3D" id="1.10.287.1490">
    <property type="match status" value="1"/>
</dbReference>
<dbReference type="PANTHER" id="PTHR32063">
    <property type="match status" value="1"/>
</dbReference>
<feature type="coiled-coil region" evidence="1">
    <location>
        <begin position="200"/>
        <end position="241"/>
    </location>
</feature>
<dbReference type="GO" id="GO:0005886">
    <property type="term" value="C:plasma membrane"/>
    <property type="evidence" value="ECO:0007669"/>
    <property type="project" value="TreeGrafter"/>
</dbReference>
<dbReference type="SUPFAM" id="SSF82693">
    <property type="entry name" value="Multidrug efflux transporter AcrB pore domain, PN1, PN2, PC1 and PC2 subdomains"/>
    <property type="match status" value="2"/>
</dbReference>
<reference evidence="3 4" key="1">
    <citation type="submission" date="2019-07" db="EMBL/GenBank/DDBJ databases">
        <title>Draft genome sequence of Adlercreutzia equolifaciens IPLA 37004, a human intestinal strain that does not produces equol from daidzein.</title>
        <authorList>
            <person name="Vazquez L."/>
            <person name="Florez A.B."/>
            <person name="Mayo B."/>
        </authorList>
    </citation>
    <scope>NUCLEOTIDE SEQUENCE [LARGE SCALE GENOMIC DNA]</scope>
    <source>
        <strain evidence="3 4">IPLA 37004</strain>
    </source>
</reference>
<dbReference type="RefSeq" id="WP_161128043.1">
    <property type="nucleotide sequence ID" value="NZ_CAUAWK010000001.1"/>
</dbReference>
<feature type="transmembrane region" description="Helical" evidence="2">
    <location>
        <begin position="577"/>
        <end position="600"/>
    </location>
</feature>
<dbReference type="PRINTS" id="PR00702">
    <property type="entry name" value="ACRIFLAVINRP"/>
</dbReference>
<evidence type="ECO:0000256" key="1">
    <source>
        <dbReference type="SAM" id="Coils"/>
    </source>
</evidence>
<keyword evidence="2" id="KW-0472">Membrane</keyword>
<dbReference type="PANTHER" id="PTHR32063:SF0">
    <property type="entry name" value="SWARMING MOTILITY PROTEIN SWRC"/>
    <property type="match status" value="1"/>
</dbReference>
<keyword evidence="2" id="KW-0812">Transmembrane</keyword>
<accession>A0A6L8Q5A7</accession>
<dbReference type="EMBL" id="VJNE01000015">
    <property type="protein sequence ID" value="MZG28497.1"/>
    <property type="molecule type" value="Genomic_DNA"/>
</dbReference>
<keyword evidence="2" id="KW-1133">Transmembrane helix</keyword>
<organism evidence="3 4">
    <name type="scientific">Adlercreutzia equolifaciens</name>
    <dbReference type="NCBI Taxonomy" id="446660"/>
    <lineage>
        <taxon>Bacteria</taxon>
        <taxon>Bacillati</taxon>
        <taxon>Actinomycetota</taxon>
        <taxon>Coriobacteriia</taxon>
        <taxon>Eggerthellales</taxon>
        <taxon>Eggerthellaceae</taxon>
        <taxon>Adlercreutzia</taxon>
    </lineage>
</organism>
<comment type="caution">
    <text evidence="3">The sequence shown here is derived from an EMBL/GenBank/DDBJ whole genome shotgun (WGS) entry which is preliminary data.</text>
</comment>
<proteinExistence type="predicted"/>
<dbReference type="SUPFAM" id="SSF82866">
    <property type="entry name" value="Multidrug efflux transporter AcrB transmembrane domain"/>
    <property type="match status" value="2"/>
</dbReference>
<dbReference type="GO" id="GO:0042910">
    <property type="term" value="F:xenobiotic transmembrane transporter activity"/>
    <property type="evidence" value="ECO:0007669"/>
    <property type="project" value="TreeGrafter"/>
</dbReference>
<evidence type="ECO:0000256" key="2">
    <source>
        <dbReference type="SAM" id="Phobius"/>
    </source>
</evidence>
<feature type="transmembrane region" description="Helical" evidence="2">
    <location>
        <begin position="710"/>
        <end position="737"/>
    </location>
</feature>
<dbReference type="Gene3D" id="1.20.1640.10">
    <property type="entry name" value="Multidrug efflux transporter AcrB transmembrane domain"/>
    <property type="match status" value="3"/>
</dbReference>
<feature type="transmembrane region" description="Helical" evidence="2">
    <location>
        <begin position="1161"/>
        <end position="1186"/>
    </location>
</feature>
<dbReference type="InterPro" id="IPR027463">
    <property type="entry name" value="AcrB_DN_DC_subdom"/>
</dbReference>
<feature type="transmembrane region" description="Helical" evidence="2">
    <location>
        <begin position="633"/>
        <end position="657"/>
    </location>
</feature>
<dbReference type="Proteomes" id="UP000472380">
    <property type="component" value="Unassembled WGS sequence"/>
</dbReference>
<dbReference type="Gene3D" id="3.30.70.1430">
    <property type="entry name" value="Multidrug efflux transporter AcrB pore domain"/>
    <property type="match status" value="2"/>
</dbReference>
<dbReference type="Gene3D" id="3.30.70.1440">
    <property type="entry name" value="Multidrug efflux transporter AcrB pore domain"/>
    <property type="match status" value="1"/>
</dbReference>
<feature type="transmembrane region" description="Helical" evidence="2">
    <location>
        <begin position="1135"/>
        <end position="1155"/>
    </location>
</feature>
<dbReference type="InterPro" id="IPR001036">
    <property type="entry name" value="Acrflvin-R"/>
</dbReference>
<keyword evidence="1" id="KW-0175">Coiled coil</keyword>
<sequence>MLSRFSVKHPYLIVVTVIICLILGGVSLAKMKTDLMPDMDVPYLAVIATDPGASAEKVETEVTDVLESALSTVNGVASISSQSANNYAMVFLEFEDGTDMDSAMVKVSSAVNQVESTLPEAVGTPNIMEISLDMMATMYVAAADGEKSIYELSDFAADTLVPRLERVDGVADVSLAGAVQQTAEVRLSDDKIEDVNNRILASVNGELADAKREIDDGEADLEAAEEEITAQQEALADKEQETSDQLGQAASGLTLAVSSATTKVSSLGAQLQTLAAEGESLQGELADKQARAEELQKSIEELKAEAGELQAQMESATSLEEAATIALKLKDTTDALEAAASELTDIGTRLGEVGETLTAMPGKAADLQKQLEEATGELQSYQKQLAEVEAGSLSAAAHLGNGGAQLASAKSTLEQSRSQLDQAREQYEDARQSAIEQANVDALVDKTTLANLIRAQDFSMPAGYLGNADEDHQWLLHVGDNIESLEALENLLLVTIDEVGDVRLRDVADITVVDNVGDAYMSLNGGDGVLLSVYKSSTASTNEVSAACREAVAGLAEEFPTLDLRIVSDQGELIDTFISSILNSLLLGGLLAVVVLALFLRDWKPTVLVAVSIPFSVLLALLLMYFTGVSANIMSLGGLSLAVGMLVDNSVVVLENIYRLRGRGISPARAAVQGAKQISGAVVASTLTTVCVFMPIAFTTGMVNQMMMPFALTLTYVLTASLVVALTLVPALSRFVFRRYRPRRDDFSGKVKGAYGRSLQFALRHKALPLLVAASLLVVAVVGAAGMGISLLPSMTSRTVSLTVTVPEGTEKDDAFAVADQVMDAALSVEGVGTVAAVDGTASASVVSSAAADTGAENFDEFMFYLEMDDGIATDGEVNAVVDEVMARTEGLPCEVIPSTSSDSSVTSMAGSGLSITLTGDDPAKLAELSEEVAGLVDEVEGYTEIETGTEDADRELKLVIDEDALTREGWTVAQLYEYLAGALSHEADSSILEMDGTRAQVTIVDETHPITRENILDEKVTITGRDGESKEVAIGDFATLEESEAPATIAHENSQKTVTITAEVADGHNNALLARELQQKLDGLQLPDGYSMSFSGELENIDTMLDQMTMLLVLGLVLIYLVMVAQFQSLLSPFIVMATVPLAFTGGFAALWAAGEQLTMMSLMGFAVLMGTVVNNGIVFVDYVNQLRRGGLEKRDALEAAGRTRMRPILMTALTTILAMLPLVFSQQIGTSMERGMALVVVGGLAYATLMTLYIVPVLYDLLYRKVPAEVDLGDESVDDDPGDAQAYLEELRSKRAILQE</sequence>
<feature type="transmembrane region" description="Helical" evidence="2">
    <location>
        <begin position="1238"/>
        <end position="1257"/>
    </location>
</feature>
<evidence type="ECO:0000313" key="3">
    <source>
        <dbReference type="EMBL" id="MZG28497.1"/>
    </source>
</evidence>
<dbReference type="Gene3D" id="3.30.2090.10">
    <property type="entry name" value="Multidrug efflux transporter AcrB TolC docking domain, DN and DC subdomains"/>
    <property type="match status" value="3"/>
</dbReference>